<proteinExistence type="predicted"/>
<keyword evidence="2" id="KW-0489">Methyltransferase</keyword>
<keyword evidence="1 2" id="KW-0808">Transferase</keyword>
<dbReference type="InterPro" id="IPR029063">
    <property type="entry name" value="SAM-dependent_MTases_sf"/>
</dbReference>
<dbReference type="PANTHER" id="PTHR43861">
    <property type="entry name" value="TRANS-ACONITATE 2-METHYLTRANSFERASE-RELATED"/>
    <property type="match status" value="1"/>
</dbReference>
<dbReference type="PANTHER" id="PTHR43861:SF3">
    <property type="entry name" value="PUTATIVE (AFU_ORTHOLOGUE AFUA_2G14390)-RELATED"/>
    <property type="match status" value="1"/>
</dbReference>
<dbReference type="Gene3D" id="3.40.50.150">
    <property type="entry name" value="Vaccinia Virus protein VP39"/>
    <property type="match status" value="1"/>
</dbReference>
<sequence>MARFDTRPLYMNAHDFRYLLEKLGPSLGFWRAAEIAALREQEYEAPVLDLGCGDGFLSAMVLPKIEVGLDPDQEALERAVLRQLYARRIAAPVEEAALPPASISTIFSNSALEHVARINDALSAIARALKPGGRLITTSPTEAFSKALALPLKRYADKRNRHFEHLNLWSVEEWAQRLAPVGLELETVRPYLRLPLVRLWDMLELMQMLQLGRHRVFGKVWRRLPDSVLERLAHYASTVDLSAPPSSGGRLIVARKTK</sequence>
<gene>
    <name evidence="2" type="ORF">SAMN06296052_12835</name>
</gene>
<reference evidence="3" key="1">
    <citation type="submission" date="2017-06" db="EMBL/GenBank/DDBJ databases">
        <authorList>
            <person name="Varghese N."/>
            <person name="Submissions S."/>
        </authorList>
    </citation>
    <scope>NUCLEOTIDE SEQUENCE [LARGE SCALE GENOMIC DNA]</scope>
    <source>
        <strain evidence="3">NKM1</strain>
    </source>
</reference>
<protein>
    <submittedName>
        <fullName evidence="2">Methyltransferase domain-containing protein</fullName>
    </submittedName>
</protein>
<evidence type="ECO:0000256" key="1">
    <source>
        <dbReference type="ARBA" id="ARBA00022679"/>
    </source>
</evidence>
<name>A0A239KI93_9BACT</name>
<dbReference type="RefSeq" id="WP_089321327.1">
    <property type="nucleotide sequence ID" value="NZ_FZOQ01000028.1"/>
</dbReference>
<organism evidence="2 3">
    <name type="scientific">Pontibacter ummariensis</name>
    <dbReference type="NCBI Taxonomy" id="1610492"/>
    <lineage>
        <taxon>Bacteria</taxon>
        <taxon>Pseudomonadati</taxon>
        <taxon>Bacteroidota</taxon>
        <taxon>Cytophagia</taxon>
        <taxon>Cytophagales</taxon>
        <taxon>Hymenobacteraceae</taxon>
        <taxon>Pontibacter</taxon>
    </lineage>
</organism>
<dbReference type="CDD" id="cd02440">
    <property type="entry name" value="AdoMet_MTases"/>
    <property type="match status" value="1"/>
</dbReference>
<dbReference type="Proteomes" id="UP000198432">
    <property type="component" value="Unassembled WGS sequence"/>
</dbReference>
<evidence type="ECO:0000313" key="3">
    <source>
        <dbReference type="Proteomes" id="UP000198432"/>
    </source>
</evidence>
<evidence type="ECO:0000313" key="2">
    <source>
        <dbReference type="EMBL" id="SNT16874.1"/>
    </source>
</evidence>
<dbReference type="EMBL" id="FZOQ01000028">
    <property type="protein sequence ID" value="SNT16874.1"/>
    <property type="molecule type" value="Genomic_DNA"/>
</dbReference>
<dbReference type="Pfam" id="PF13489">
    <property type="entry name" value="Methyltransf_23"/>
    <property type="match status" value="1"/>
</dbReference>
<dbReference type="SUPFAM" id="SSF53335">
    <property type="entry name" value="S-adenosyl-L-methionine-dependent methyltransferases"/>
    <property type="match status" value="1"/>
</dbReference>
<accession>A0A239KI93</accession>
<dbReference type="OrthoDB" id="9803035at2"/>
<keyword evidence="3" id="KW-1185">Reference proteome</keyword>
<dbReference type="AlphaFoldDB" id="A0A239KI93"/>
<dbReference type="GO" id="GO:0032259">
    <property type="term" value="P:methylation"/>
    <property type="evidence" value="ECO:0007669"/>
    <property type="project" value="UniProtKB-KW"/>
</dbReference>
<dbReference type="GO" id="GO:0008168">
    <property type="term" value="F:methyltransferase activity"/>
    <property type="evidence" value="ECO:0007669"/>
    <property type="project" value="UniProtKB-KW"/>
</dbReference>